<dbReference type="AlphaFoldDB" id="A0A8B6C1J9"/>
<protein>
    <recommendedName>
        <fullName evidence="5">Ig-like domain-containing protein</fullName>
    </recommendedName>
</protein>
<name>A0A8B6C1J9_MYTGA</name>
<dbReference type="PROSITE" id="PS50835">
    <property type="entry name" value="IG_LIKE"/>
    <property type="match status" value="1"/>
</dbReference>
<reference evidence="3" key="1">
    <citation type="submission" date="2018-11" db="EMBL/GenBank/DDBJ databases">
        <authorList>
            <person name="Alioto T."/>
            <person name="Alioto T."/>
        </authorList>
    </citation>
    <scope>NUCLEOTIDE SEQUENCE</scope>
</reference>
<dbReference type="SUPFAM" id="SSF56496">
    <property type="entry name" value="Fibrinogen C-terminal domain-like"/>
    <property type="match status" value="1"/>
</dbReference>
<accession>A0A8B6C1J9</accession>
<dbReference type="OrthoDB" id="6178832at2759"/>
<dbReference type="InterPro" id="IPR002181">
    <property type="entry name" value="Fibrinogen_a/b/g_C_dom"/>
</dbReference>
<evidence type="ECO:0000313" key="4">
    <source>
        <dbReference type="Proteomes" id="UP000596742"/>
    </source>
</evidence>
<dbReference type="InterPro" id="IPR014716">
    <property type="entry name" value="Fibrinogen_a/b/g_C_1"/>
</dbReference>
<proteinExistence type="predicted"/>
<dbReference type="Gene3D" id="3.90.215.10">
    <property type="entry name" value="Gamma Fibrinogen, chain A, domain 1"/>
    <property type="match status" value="1"/>
</dbReference>
<dbReference type="GO" id="GO:0005615">
    <property type="term" value="C:extracellular space"/>
    <property type="evidence" value="ECO:0007669"/>
    <property type="project" value="TreeGrafter"/>
</dbReference>
<evidence type="ECO:0000313" key="3">
    <source>
        <dbReference type="EMBL" id="VDH98323.1"/>
    </source>
</evidence>
<feature type="domain" description="Ig-like" evidence="1">
    <location>
        <begin position="213"/>
        <end position="294"/>
    </location>
</feature>
<keyword evidence="4" id="KW-1185">Reference proteome</keyword>
<dbReference type="SUPFAM" id="SSF48726">
    <property type="entry name" value="Immunoglobulin"/>
    <property type="match status" value="1"/>
</dbReference>
<evidence type="ECO:0000259" key="1">
    <source>
        <dbReference type="PROSITE" id="PS50835"/>
    </source>
</evidence>
<gene>
    <name evidence="3" type="ORF">MGAL_10B023440</name>
</gene>
<dbReference type="InterPro" id="IPR036056">
    <property type="entry name" value="Fibrinogen-like_C"/>
</dbReference>
<dbReference type="PROSITE" id="PS51406">
    <property type="entry name" value="FIBRINOGEN_C_2"/>
    <property type="match status" value="1"/>
</dbReference>
<dbReference type="Proteomes" id="UP000596742">
    <property type="component" value="Unassembled WGS sequence"/>
</dbReference>
<dbReference type="Pfam" id="PF00147">
    <property type="entry name" value="Fibrinogen_C"/>
    <property type="match status" value="1"/>
</dbReference>
<organism evidence="3 4">
    <name type="scientific">Mytilus galloprovincialis</name>
    <name type="common">Mediterranean mussel</name>
    <dbReference type="NCBI Taxonomy" id="29158"/>
    <lineage>
        <taxon>Eukaryota</taxon>
        <taxon>Metazoa</taxon>
        <taxon>Spiralia</taxon>
        <taxon>Lophotrochozoa</taxon>
        <taxon>Mollusca</taxon>
        <taxon>Bivalvia</taxon>
        <taxon>Autobranchia</taxon>
        <taxon>Pteriomorphia</taxon>
        <taxon>Mytilida</taxon>
        <taxon>Mytiloidea</taxon>
        <taxon>Mytilidae</taxon>
        <taxon>Mytilinae</taxon>
        <taxon>Mytilus</taxon>
    </lineage>
</organism>
<dbReference type="InterPro" id="IPR007110">
    <property type="entry name" value="Ig-like_dom"/>
</dbReference>
<dbReference type="InterPro" id="IPR050373">
    <property type="entry name" value="Fibrinogen_C-term_domain"/>
</dbReference>
<sequence length="507" mass="56932">MICSAGNCNIHEISTNGSHELGVILVNINGTKAFANYSKFSIEDEHINQFLVHVNGYSGTARDAMGLGGNSGGDMHKFSTKDRDNDDKNSMNCAKPYIEVLPINCAICMTWSIVNNHVKLNCKTDNLQFNVLFFDAFEREYAFCFISFPKSVCHSHFQQGTISQDLLANETLLTIPLTKDTENSKWTCRHGYNYEEAAVQVHSDHKQDLITPPEIIINQTWPFEDGSVIELACLAQMNSHAATLNWNCTDIETSKQSIANCTHYSTKIIYKAAIEDNGRVCKCIATMGTAASISTSIQLQIHMKESFSLDIYHQFVCNNLKKVQLSCTISSNAVSFGFDSWTHTFNGVFIRHVKGTNFGNTSVILIDACQFNDCGQYKCRAWKREESGLRWIEKTGELKVIGPPFIVDTKTISVPVVAFTAEFVSLPTAYFLEWYISDQVLNNSSKYNRTFTRDIFTMYMHGVPVAVEGYKATLIVSSKEEMETSEEVSLVLINEHGNASYSFKLWI</sequence>
<dbReference type="PANTHER" id="PTHR19143">
    <property type="entry name" value="FIBRINOGEN/TENASCIN/ANGIOPOEITIN"/>
    <property type="match status" value="1"/>
</dbReference>
<feature type="domain" description="Fibrinogen C-terminal" evidence="2">
    <location>
        <begin position="1"/>
        <end position="97"/>
    </location>
</feature>
<evidence type="ECO:0008006" key="5">
    <source>
        <dbReference type="Google" id="ProtNLM"/>
    </source>
</evidence>
<dbReference type="InterPro" id="IPR036179">
    <property type="entry name" value="Ig-like_dom_sf"/>
</dbReference>
<comment type="caution">
    <text evidence="3">The sequence shown here is derived from an EMBL/GenBank/DDBJ whole genome shotgun (WGS) entry which is preliminary data.</text>
</comment>
<dbReference type="EMBL" id="UYJE01001005">
    <property type="protein sequence ID" value="VDH98323.1"/>
    <property type="molecule type" value="Genomic_DNA"/>
</dbReference>
<evidence type="ECO:0000259" key="2">
    <source>
        <dbReference type="PROSITE" id="PS51406"/>
    </source>
</evidence>
<feature type="non-terminal residue" evidence="3">
    <location>
        <position position="507"/>
    </location>
</feature>